<dbReference type="AlphaFoldDB" id="Q3B640"/>
<evidence type="ECO:0000313" key="3">
    <source>
        <dbReference type="Proteomes" id="UP000002709"/>
    </source>
</evidence>
<dbReference type="SUPFAM" id="SSF55826">
    <property type="entry name" value="YbaK/ProRS associated domain"/>
    <property type="match status" value="1"/>
</dbReference>
<dbReference type="CDD" id="cd04332">
    <property type="entry name" value="YbaK_like"/>
    <property type="match status" value="1"/>
</dbReference>
<name>Q3B640_CHLL3</name>
<protein>
    <recommendedName>
        <fullName evidence="1">YbaK/aminoacyl-tRNA synthetase-associated domain-containing protein</fullName>
    </recommendedName>
</protein>
<dbReference type="EMBL" id="CP000096">
    <property type="protein sequence ID" value="ABB23191.1"/>
    <property type="molecule type" value="Genomic_DNA"/>
</dbReference>
<dbReference type="GO" id="GO:0002161">
    <property type="term" value="F:aminoacyl-tRNA deacylase activity"/>
    <property type="evidence" value="ECO:0007669"/>
    <property type="project" value="InterPro"/>
</dbReference>
<reference evidence="3" key="1">
    <citation type="submission" date="2005-08" db="EMBL/GenBank/DDBJ databases">
        <title>Complete sequence of Pelodictyon luteolum DSM 273.</title>
        <authorList>
            <consortium name="US DOE Joint Genome Institute"/>
            <person name="Copeland A."/>
            <person name="Lucas S."/>
            <person name="Lapidus A."/>
            <person name="Barry K."/>
            <person name="Detter J.C."/>
            <person name="Glavina T."/>
            <person name="Hammon N."/>
            <person name="Israni S."/>
            <person name="Pitluck S."/>
            <person name="Bryant D."/>
            <person name="Schmutz J."/>
            <person name="Larimer F."/>
            <person name="Land M."/>
            <person name="Kyrpides N."/>
            <person name="Ivanova N."/>
            <person name="Richardson P."/>
        </authorList>
    </citation>
    <scope>NUCLEOTIDE SEQUENCE [LARGE SCALE GENOMIC DNA]</scope>
    <source>
        <strain evidence="3">DSM 273 / BCRC 81028 / 2530</strain>
    </source>
</reference>
<evidence type="ECO:0000313" key="2">
    <source>
        <dbReference type="EMBL" id="ABB23191.1"/>
    </source>
</evidence>
<proteinExistence type="predicted"/>
<dbReference type="Gene3D" id="3.90.960.10">
    <property type="entry name" value="YbaK/aminoacyl-tRNA synthetase-associated domain"/>
    <property type="match status" value="1"/>
</dbReference>
<dbReference type="eggNOG" id="COG2606">
    <property type="taxonomic scope" value="Bacteria"/>
</dbReference>
<organism evidence="2 3">
    <name type="scientific">Chlorobium luteolum (strain DSM 273 / BCRC 81028 / 2530)</name>
    <name type="common">Pelodictyon luteolum</name>
    <dbReference type="NCBI Taxonomy" id="319225"/>
    <lineage>
        <taxon>Bacteria</taxon>
        <taxon>Pseudomonadati</taxon>
        <taxon>Chlorobiota</taxon>
        <taxon>Chlorobiia</taxon>
        <taxon>Chlorobiales</taxon>
        <taxon>Chlorobiaceae</taxon>
        <taxon>Chlorobium/Pelodictyon group</taxon>
        <taxon>Pelodictyon</taxon>
    </lineage>
</organism>
<dbReference type="Proteomes" id="UP000002709">
    <property type="component" value="Chromosome"/>
</dbReference>
<keyword evidence="3" id="KW-1185">Reference proteome</keyword>
<dbReference type="HOGENOM" id="CLU_094875_2_1_10"/>
<evidence type="ECO:0000259" key="1">
    <source>
        <dbReference type="Pfam" id="PF04073"/>
    </source>
</evidence>
<sequence>MPIRKLREFLDSHGVRYFAVSHSPAYTAQEVAASAHVPGKEMAKTVIVRLDGTMAMAVLPASRQLDFDRLREASGAADVCLAGEAEFAGRFPGCEPGAMPPFGNLYGMEVFMDEELEDDDDIAFNAGTHRELLRLSYSDFSRLVRPKVAPISAAGGGLPSQ</sequence>
<accession>Q3B640</accession>
<dbReference type="InterPro" id="IPR036754">
    <property type="entry name" value="YbaK/aa-tRNA-synt-asso_dom_sf"/>
</dbReference>
<dbReference type="Pfam" id="PF04073">
    <property type="entry name" value="tRNA_edit"/>
    <property type="match status" value="1"/>
</dbReference>
<dbReference type="KEGG" id="plt:Plut_0303"/>
<dbReference type="STRING" id="319225.Plut_0303"/>
<gene>
    <name evidence="2" type="ordered locus">Plut_0303</name>
</gene>
<dbReference type="RefSeq" id="WP_011357066.1">
    <property type="nucleotide sequence ID" value="NC_007512.1"/>
</dbReference>
<dbReference type="InterPro" id="IPR007214">
    <property type="entry name" value="YbaK/aa-tRNA-synth-assoc-dom"/>
</dbReference>
<feature type="domain" description="YbaK/aminoacyl-tRNA synthetase-associated" evidence="1">
    <location>
        <begin position="22"/>
        <end position="142"/>
    </location>
</feature>
<dbReference type="OrthoDB" id="9786549at2"/>